<sequence length="70" mass="8151">MRRTDIFALALYFFRYCASASFAIRQAQTPEDYRGLTRLIYAHVNPYGRFDLNLDNRIDFGKIAARASLQ</sequence>
<dbReference type="AlphaFoldDB" id="A0A1C3WGT6"/>
<proteinExistence type="predicted"/>
<evidence type="ECO:0008006" key="3">
    <source>
        <dbReference type="Google" id="ProtNLM"/>
    </source>
</evidence>
<dbReference type="STRING" id="411945.GA0061102_102921"/>
<keyword evidence="2" id="KW-1185">Reference proteome</keyword>
<evidence type="ECO:0000313" key="2">
    <source>
        <dbReference type="Proteomes" id="UP000199435"/>
    </source>
</evidence>
<dbReference type="EMBL" id="FMAH01000029">
    <property type="protein sequence ID" value="SCB38894.1"/>
    <property type="molecule type" value="Genomic_DNA"/>
</dbReference>
<name>A0A1C3WGT6_9HYPH</name>
<protein>
    <recommendedName>
        <fullName evidence="3">Tn3 transposase DDE domain-containing protein</fullName>
    </recommendedName>
</protein>
<accession>A0A1C3WGT6</accession>
<organism evidence="1 2">
    <name type="scientific">Rhizobium miluonense</name>
    <dbReference type="NCBI Taxonomy" id="411945"/>
    <lineage>
        <taxon>Bacteria</taxon>
        <taxon>Pseudomonadati</taxon>
        <taxon>Pseudomonadota</taxon>
        <taxon>Alphaproteobacteria</taxon>
        <taxon>Hyphomicrobiales</taxon>
        <taxon>Rhizobiaceae</taxon>
        <taxon>Rhizobium/Agrobacterium group</taxon>
        <taxon>Rhizobium</taxon>
    </lineage>
</organism>
<evidence type="ECO:0000313" key="1">
    <source>
        <dbReference type="EMBL" id="SCB38894.1"/>
    </source>
</evidence>
<reference evidence="2" key="1">
    <citation type="submission" date="2016-08" db="EMBL/GenBank/DDBJ databases">
        <authorList>
            <person name="Varghese N."/>
            <person name="Submissions Spin"/>
        </authorList>
    </citation>
    <scope>NUCLEOTIDE SEQUENCE [LARGE SCALE GENOMIC DNA]</scope>
    <source>
        <strain evidence="2">HAMBI 2971</strain>
    </source>
</reference>
<dbReference type="Proteomes" id="UP000199435">
    <property type="component" value="Unassembled WGS sequence"/>
</dbReference>
<gene>
    <name evidence="1" type="ORF">GA0061102_102921</name>
</gene>